<organism evidence="1 2">
    <name type="scientific">Rhizobium mesoamericanum STM3625</name>
    <dbReference type="NCBI Taxonomy" id="1211777"/>
    <lineage>
        <taxon>Bacteria</taxon>
        <taxon>Pseudomonadati</taxon>
        <taxon>Pseudomonadota</taxon>
        <taxon>Alphaproteobacteria</taxon>
        <taxon>Hyphomicrobiales</taxon>
        <taxon>Rhizobiaceae</taxon>
        <taxon>Rhizobium/Agrobacterium group</taxon>
        <taxon>Rhizobium</taxon>
    </lineage>
</organism>
<dbReference type="RefSeq" id="WP_007531021.1">
    <property type="nucleotide sequence ID" value="NZ_HF536772.1"/>
</dbReference>
<sequence>MLANAANPPPGLIDALAQQYGGAPLGRRELDGDLIEDRDDALWRHIMIEAATIRFTGEVSRTVVAVEPTTADGLDRASNAR</sequence>
<dbReference type="eggNOG" id="COG5323">
    <property type="taxonomic scope" value="Bacteria"/>
</dbReference>
<accession>K0PY68</accession>
<comment type="caution">
    <text evidence="1">The sequence shown here is derived from an EMBL/GenBank/DDBJ whole genome shotgun (WGS) entry which is preliminary data.</text>
</comment>
<gene>
    <name evidence="1" type="ORF">BN77_2014</name>
</gene>
<dbReference type="Proteomes" id="UP000009319">
    <property type="component" value="Unassembled WGS sequence"/>
</dbReference>
<keyword evidence="2" id="KW-1185">Reference proteome</keyword>
<name>K0PY68_9HYPH</name>
<protein>
    <submittedName>
        <fullName evidence="1">Uncharacterized protein</fullName>
    </submittedName>
</protein>
<evidence type="ECO:0000313" key="1">
    <source>
        <dbReference type="EMBL" id="CCM74869.1"/>
    </source>
</evidence>
<proteinExistence type="predicted"/>
<evidence type="ECO:0000313" key="2">
    <source>
        <dbReference type="Proteomes" id="UP000009319"/>
    </source>
</evidence>
<dbReference type="AlphaFoldDB" id="K0PY68"/>
<reference evidence="1 2" key="1">
    <citation type="journal article" date="2013" name="Genome Announc.">
        <title>Draft Genome Sequence of Rhizobium mesoamericanum STM3625, a Nitrogen-Fixing Symbiont of Mimosa pudica Isolated in French Guiana (South America).</title>
        <authorList>
            <person name="Moulin L."/>
            <person name="Mornico D."/>
            <person name="Melkonian R."/>
            <person name="Klonowska A."/>
        </authorList>
    </citation>
    <scope>NUCLEOTIDE SEQUENCE [LARGE SCALE GENOMIC DNA]</scope>
    <source>
        <strain evidence="1 2">STM3625</strain>
    </source>
</reference>
<dbReference type="HOGENOM" id="CLU_2571448_0_0_5"/>
<dbReference type="EMBL" id="CANI01000008">
    <property type="protein sequence ID" value="CCM74869.1"/>
    <property type="molecule type" value="Genomic_DNA"/>
</dbReference>
<dbReference type="STRING" id="1211777.BN77_2014"/>